<evidence type="ECO:0000256" key="4">
    <source>
        <dbReference type="ARBA" id="ARBA00022692"/>
    </source>
</evidence>
<name>T0RRL5_SAPDV</name>
<dbReference type="GO" id="GO:1902495">
    <property type="term" value="C:transmembrane transporter complex"/>
    <property type="evidence" value="ECO:0007669"/>
    <property type="project" value="TreeGrafter"/>
</dbReference>
<dbReference type="Gene3D" id="1.25.40.20">
    <property type="entry name" value="Ankyrin repeat-containing domain"/>
    <property type="match status" value="5"/>
</dbReference>
<keyword evidence="6 13" id="KW-1133">Transmembrane helix</keyword>
<dbReference type="STRING" id="1156394.T0RRL5"/>
<protein>
    <recommendedName>
        <fullName evidence="14">Ion transport domain-containing protein</fullName>
    </recommendedName>
</protein>
<evidence type="ECO:0000313" key="15">
    <source>
        <dbReference type="EMBL" id="EQC35118.1"/>
    </source>
</evidence>
<feature type="transmembrane region" description="Helical" evidence="13">
    <location>
        <begin position="1031"/>
        <end position="1052"/>
    </location>
</feature>
<dbReference type="InterPro" id="IPR036770">
    <property type="entry name" value="Ankyrin_rpt-contain_sf"/>
</dbReference>
<dbReference type="OrthoDB" id="194358at2759"/>
<evidence type="ECO:0000256" key="10">
    <source>
        <dbReference type="ARBA" id="ARBA00023180"/>
    </source>
</evidence>
<feature type="repeat" description="ANK" evidence="12">
    <location>
        <begin position="35"/>
        <end position="67"/>
    </location>
</feature>
<keyword evidence="5" id="KW-0677">Repeat</keyword>
<evidence type="ECO:0000256" key="7">
    <source>
        <dbReference type="ARBA" id="ARBA00023043"/>
    </source>
</evidence>
<dbReference type="Pfam" id="PF00520">
    <property type="entry name" value="Ion_trans"/>
    <property type="match status" value="1"/>
</dbReference>
<feature type="transmembrane region" description="Helical" evidence="13">
    <location>
        <begin position="1106"/>
        <end position="1125"/>
    </location>
</feature>
<dbReference type="PRINTS" id="PR01415">
    <property type="entry name" value="ANKYRIN"/>
</dbReference>
<evidence type="ECO:0000256" key="3">
    <source>
        <dbReference type="ARBA" id="ARBA00022606"/>
    </source>
</evidence>
<dbReference type="InterPro" id="IPR002110">
    <property type="entry name" value="Ankyrin_rpt"/>
</dbReference>
<keyword evidence="10" id="KW-0325">Glycoprotein</keyword>
<dbReference type="VEuPathDB" id="FungiDB:SDRG_07352"/>
<feature type="repeat" description="ANK" evidence="12">
    <location>
        <begin position="297"/>
        <end position="322"/>
    </location>
</feature>
<dbReference type="PANTHER" id="PTHR47143:SF1">
    <property type="entry name" value="ION_TRANS DOMAIN-CONTAINING PROTEIN"/>
    <property type="match status" value="1"/>
</dbReference>
<dbReference type="Proteomes" id="UP000030762">
    <property type="component" value="Unassembled WGS sequence"/>
</dbReference>
<organism evidence="15 16">
    <name type="scientific">Saprolegnia diclina (strain VS20)</name>
    <dbReference type="NCBI Taxonomy" id="1156394"/>
    <lineage>
        <taxon>Eukaryota</taxon>
        <taxon>Sar</taxon>
        <taxon>Stramenopiles</taxon>
        <taxon>Oomycota</taxon>
        <taxon>Saprolegniomycetes</taxon>
        <taxon>Saprolegniales</taxon>
        <taxon>Saprolegniaceae</taxon>
        <taxon>Saprolegnia</taxon>
    </lineage>
</organism>
<evidence type="ECO:0000256" key="11">
    <source>
        <dbReference type="ARBA" id="ARBA00023303"/>
    </source>
</evidence>
<keyword evidence="3" id="KW-0716">Sensory transduction</keyword>
<keyword evidence="2" id="KW-0813">Transport</keyword>
<dbReference type="eggNOG" id="KOG4177">
    <property type="taxonomic scope" value="Eukaryota"/>
</dbReference>
<dbReference type="PROSITE" id="PS50088">
    <property type="entry name" value="ANK_REPEAT"/>
    <property type="match status" value="6"/>
</dbReference>
<dbReference type="InterPro" id="IPR005821">
    <property type="entry name" value="Ion_trans_dom"/>
</dbReference>
<gene>
    <name evidence="15" type="ORF">SDRG_07352</name>
</gene>
<dbReference type="Pfam" id="PF12796">
    <property type="entry name" value="Ank_2"/>
    <property type="match status" value="4"/>
</dbReference>
<dbReference type="SMART" id="SM00248">
    <property type="entry name" value="ANK"/>
    <property type="match status" value="12"/>
</dbReference>
<feature type="repeat" description="ANK" evidence="12">
    <location>
        <begin position="542"/>
        <end position="574"/>
    </location>
</feature>
<feature type="domain" description="Ion transport" evidence="14">
    <location>
        <begin position="998"/>
        <end position="1201"/>
    </location>
</feature>
<feature type="transmembrane region" description="Helical" evidence="13">
    <location>
        <begin position="1167"/>
        <end position="1190"/>
    </location>
</feature>
<feature type="transmembrane region" description="Helical" evidence="13">
    <location>
        <begin position="1072"/>
        <end position="1094"/>
    </location>
</feature>
<keyword evidence="7 12" id="KW-0040">ANK repeat</keyword>
<evidence type="ECO:0000256" key="2">
    <source>
        <dbReference type="ARBA" id="ARBA00022448"/>
    </source>
</evidence>
<dbReference type="SUPFAM" id="SSF48403">
    <property type="entry name" value="Ankyrin repeat"/>
    <property type="match status" value="3"/>
</dbReference>
<evidence type="ECO:0000256" key="6">
    <source>
        <dbReference type="ARBA" id="ARBA00022989"/>
    </source>
</evidence>
<feature type="repeat" description="ANK" evidence="12">
    <location>
        <begin position="746"/>
        <end position="778"/>
    </location>
</feature>
<reference evidence="15 16" key="1">
    <citation type="submission" date="2012-04" db="EMBL/GenBank/DDBJ databases">
        <title>The Genome Sequence of Saprolegnia declina VS20.</title>
        <authorList>
            <consortium name="The Broad Institute Genome Sequencing Platform"/>
            <person name="Russ C."/>
            <person name="Nusbaum C."/>
            <person name="Tyler B."/>
            <person name="van West P."/>
            <person name="Dieguez-Uribeondo J."/>
            <person name="de Bruijn I."/>
            <person name="Tripathy S."/>
            <person name="Jiang R."/>
            <person name="Young S.K."/>
            <person name="Zeng Q."/>
            <person name="Gargeya S."/>
            <person name="Fitzgerald M."/>
            <person name="Haas B."/>
            <person name="Abouelleil A."/>
            <person name="Alvarado L."/>
            <person name="Arachchi H.M."/>
            <person name="Berlin A."/>
            <person name="Chapman S.B."/>
            <person name="Goldberg J."/>
            <person name="Griggs A."/>
            <person name="Gujja S."/>
            <person name="Hansen M."/>
            <person name="Howarth C."/>
            <person name="Imamovic A."/>
            <person name="Larimer J."/>
            <person name="McCowen C."/>
            <person name="Montmayeur A."/>
            <person name="Murphy C."/>
            <person name="Neiman D."/>
            <person name="Pearson M."/>
            <person name="Priest M."/>
            <person name="Roberts A."/>
            <person name="Saif S."/>
            <person name="Shea T."/>
            <person name="Sisk P."/>
            <person name="Sykes S."/>
            <person name="Wortman J."/>
            <person name="Nusbaum C."/>
            <person name="Birren B."/>
        </authorList>
    </citation>
    <scope>NUCLEOTIDE SEQUENCE [LARGE SCALE GENOMIC DNA]</scope>
    <source>
        <strain evidence="15 16">VS20</strain>
    </source>
</reference>
<comment type="subcellular location">
    <subcellularLocation>
        <location evidence="1">Membrane</location>
        <topology evidence="1">Multi-pass membrane protein</topology>
    </subcellularLocation>
</comment>
<feature type="repeat" description="ANK" evidence="12">
    <location>
        <begin position="68"/>
        <end position="100"/>
    </location>
</feature>
<dbReference type="PROSITE" id="PS50297">
    <property type="entry name" value="ANK_REP_REGION"/>
    <property type="match status" value="4"/>
</dbReference>
<accession>T0RRL5</accession>
<dbReference type="OMA" id="PLFIRVE"/>
<sequence>MSDAELNALDEDVLVRRVLGDDHGDDLTTYKSPQTKQTLLHLAAGRGYERLTRALLAKHVELNDQDDGGKTALVVAVLSANMAIFRLLVDANADVHITTAEGYSAFYIAARTQQAAMAQVLLPQLHDDGARELLAALHDASPDDAVRCLLDAGVSPALSQPDASQAPIFHSVLDRPGLLRVFVEHDPAIVHLKDRYGRTALACTASSGNLDACRLLLQFGASLDAKDHRGRSVVHLAACHEQESVLRLFAAETPALLVQIKDDEHRTPLHVLAERGSLRGCKLAVKYHAKLDATDMDGATPLHVAASLGHADLCRFFAKTRAAALDCNDALVYRHASAPWLAVTTRRLAAIYGELFDLGVPATLATYGSLRLRDFEMNTLLHMAAQHVSDVHADYLLNALQATGKIPIHVLNCYGKTPLEMAQRTCSINVLRAICSKDMASVRTLDSATALDEDEWTSCAPAKLRLLVSEIMEGYSYLGDPATLLVCNESGDTILHAFLDAMQAMTPRPTDAHQEEMLLGPNWLASPHSDGVTQLLDKPNWAGLAPLHKAAAIGALGACRALVHRGADAAKATGTVDDRLKHPSTLCTDGWHAINFAAPLPSDAVLEYFLATPRSLPTTKAVLAQLKSTVTAQHPSLLPTLLERLDEASKTTPTVLEAIARCDAFYHPEGLAADDASALLVFQTVLEADRCGAEALERVVCAECIVRSTGDTLLHIFAGDTSRDRTQELTYLLTTAKMNVDTPNKRGQTALHVACDRQLSGICAFLLSRGADVRRSCRSAPHWMGSSSLTEQGSDSRLLRPTLDDVSDVSMMTDEAWQTPLHICLGQTLRRLSPRHIQANNAIVELLLQHPASLAEPSATVSASSASCAWNRAAFDRIATDFGFALPAYLDHFVQTKHWHGTTTYRFQCVRDVCRHLDRIMATTGETSRVLLHPTVRNALRAKWHLFGRRMYRKELCLSALLLVSFTFSNYTLVADDAPSSTPARSVASWLPLTTVDDVVVLCFKGLTWLLALYHLAYVEMWQEMRLHASAYWTSLWNYINIASYTLLLLSIPMDALHMPASVKESCLSVASILLLFGLLQGLLVFSYFSVLLFTFSRMLKVALKFCLLYAILLVGFAAAFYLVFHGATGHTSLRETLVTVFFLMFGELNFHDVYGATTNSVRYTAGLLVLITYLLCVNIVGLNMLVAMMTAEYDSIKSQAEVLAVKELANTLHRYEAWLGPASIERLYASAALRSFDSYSEAAKTVARPPTVDGTSELQTELQQLSGRLHDLSQDVRGSVAKVLRLEEVLHEHVTAQREVLASILQRLERPSTP</sequence>
<proteinExistence type="predicted"/>
<dbReference type="GO" id="GO:0005216">
    <property type="term" value="F:monoatomic ion channel activity"/>
    <property type="evidence" value="ECO:0007669"/>
    <property type="project" value="InterPro"/>
</dbReference>
<evidence type="ECO:0000256" key="13">
    <source>
        <dbReference type="SAM" id="Phobius"/>
    </source>
</evidence>
<dbReference type="InParanoid" id="T0RRL5"/>
<evidence type="ECO:0000256" key="12">
    <source>
        <dbReference type="PROSITE-ProRule" id="PRU00023"/>
    </source>
</evidence>
<feature type="repeat" description="ANK" evidence="12">
    <location>
        <begin position="196"/>
        <end position="228"/>
    </location>
</feature>
<dbReference type="InterPro" id="IPR052076">
    <property type="entry name" value="TRP_cation_channel"/>
</dbReference>
<keyword evidence="8" id="KW-0406">Ion transport</keyword>
<keyword evidence="16" id="KW-1185">Reference proteome</keyword>
<keyword evidence="9 13" id="KW-0472">Membrane</keyword>
<evidence type="ECO:0000256" key="5">
    <source>
        <dbReference type="ARBA" id="ARBA00022737"/>
    </source>
</evidence>
<dbReference type="RefSeq" id="XP_008611402.1">
    <property type="nucleotide sequence ID" value="XM_008613180.1"/>
</dbReference>
<evidence type="ECO:0000256" key="8">
    <source>
        <dbReference type="ARBA" id="ARBA00023065"/>
    </source>
</evidence>
<evidence type="ECO:0000313" key="16">
    <source>
        <dbReference type="Proteomes" id="UP000030762"/>
    </source>
</evidence>
<dbReference type="PANTHER" id="PTHR47143">
    <property type="entry name" value="TRANSIENT RECEPTOR POTENTIAL CATION CHANNEL PROTEIN PAINLESS"/>
    <property type="match status" value="1"/>
</dbReference>
<keyword evidence="4 13" id="KW-0812">Transmembrane</keyword>
<dbReference type="EMBL" id="JH767152">
    <property type="protein sequence ID" value="EQC35118.1"/>
    <property type="molecule type" value="Genomic_DNA"/>
</dbReference>
<evidence type="ECO:0000256" key="9">
    <source>
        <dbReference type="ARBA" id="ARBA00023136"/>
    </source>
</evidence>
<dbReference type="eggNOG" id="KOG0510">
    <property type="taxonomic scope" value="Eukaryota"/>
</dbReference>
<feature type="transmembrane region" description="Helical" evidence="13">
    <location>
        <begin position="999"/>
        <end position="1019"/>
    </location>
</feature>
<keyword evidence="11" id="KW-0407">Ion channel</keyword>
<dbReference type="GeneID" id="19948079"/>
<evidence type="ECO:0000256" key="1">
    <source>
        <dbReference type="ARBA" id="ARBA00004141"/>
    </source>
</evidence>
<evidence type="ECO:0000259" key="14">
    <source>
        <dbReference type="Pfam" id="PF00520"/>
    </source>
</evidence>